<dbReference type="Proteomes" id="UP000276417">
    <property type="component" value="Chromosome 1"/>
</dbReference>
<dbReference type="GO" id="GO:0005886">
    <property type="term" value="C:plasma membrane"/>
    <property type="evidence" value="ECO:0007669"/>
    <property type="project" value="UniProtKB-UniRule"/>
</dbReference>
<dbReference type="HAMAP" id="MF_02065">
    <property type="entry name" value="MltG"/>
    <property type="match status" value="1"/>
</dbReference>
<accession>A0A3G8YLE3</accession>
<protein>
    <recommendedName>
        <fullName evidence="7">Endolytic murein transglycosylase</fullName>
        <ecNumber evidence="7">4.2.2.29</ecNumber>
    </recommendedName>
    <alternativeName>
        <fullName evidence="7">Peptidoglycan lytic transglycosylase</fullName>
    </alternativeName>
    <alternativeName>
        <fullName evidence="7">Peptidoglycan polymerization terminase</fullName>
    </alternativeName>
</protein>
<evidence type="ECO:0000256" key="2">
    <source>
        <dbReference type="ARBA" id="ARBA00022692"/>
    </source>
</evidence>
<dbReference type="GO" id="GO:0071555">
    <property type="term" value="P:cell wall organization"/>
    <property type="evidence" value="ECO:0007669"/>
    <property type="project" value="UniProtKB-KW"/>
</dbReference>
<gene>
    <name evidence="7 8" type="primary">mltG</name>
    <name evidence="8" type="ORF">EHF33_06375</name>
</gene>
<evidence type="ECO:0000313" key="8">
    <source>
        <dbReference type="EMBL" id="AZI42421.1"/>
    </source>
</evidence>
<comment type="function">
    <text evidence="7">Functions as a peptidoglycan terminase that cleaves nascent peptidoglycan strands endolytically to terminate their elongation.</text>
</comment>
<feature type="site" description="Important for catalytic activity" evidence="7">
    <location>
        <position position="225"/>
    </location>
</feature>
<dbReference type="GO" id="GO:0008932">
    <property type="term" value="F:lytic endotransglycosylase activity"/>
    <property type="evidence" value="ECO:0007669"/>
    <property type="project" value="UniProtKB-UniRule"/>
</dbReference>
<keyword evidence="1 7" id="KW-1003">Cell membrane</keyword>
<dbReference type="GO" id="GO:0009252">
    <property type="term" value="P:peptidoglycan biosynthetic process"/>
    <property type="evidence" value="ECO:0007669"/>
    <property type="project" value="UniProtKB-UniRule"/>
</dbReference>
<evidence type="ECO:0000256" key="7">
    <source>
        <dbReference type="HAMAP-Rule" id="MF_02065"/>
    </source>
</evidence>
<sequence length="344" mass="36846">MTRLNNRRPAWQRALFWIFLLLLLAILAVAAYVYSLTTSAGGPKYTLEIKPGDTLAAKAGELAQRGVIKNATALRYVMRQRGTAGKLKEGLYEIPADQTVFEVADDLAGNPRIPTVSVTIPEGKRLKDLPEIITAAGLSSAPALKAALNDVSLSPAAKAAGAGNLEGFLFPATYPFRPKASAEDIVKGLAERMTQEFTPERVAAAKKLNLNVEQWVTLASMVQAEAANDAEMPVVAGVFLNRLKQGIALGSDPTVAYGLGKDLPDLDRSAGDFTKDTPYSTYTRMGLPKGPINNPGEAALSSVLNAKLTTPNGKAALYFLHGTDGIIHVNNDYAAHLRDIARYR</sequence>
<dbReference type="AlphaFoldDB" id="A0A3G8YLE3"/>
<keyword evidence="3 7" id="KW-1133">Transmembrane helix</keyword>
<evidence type="ECO:0000256" key="5">
    <source>
        <dbReference type="ARBA" id="ARBA00023239"/>
    </source>
</evidence>
<organism evidence="8 9">
    <name type="scientific">Deinococcus psychrotolerans</name>
    <dbReference type="NCBI Taxonomy" id="2489213"/>
    <lineage>
        <taxon>Bacteria</taxon>
        <taxon>Thermotogati</taxon>
        <taxon>Deinococcota</taxon>
        <taxon>Deinococci</taxon>
        <taxon>Deinococcales</taxon>
        <taxon>Deinococcaceae</taxon>
        <taxon>Deinococcus</taxon>
    </lineage>
</organism>
<keyword evidence="2 7" id="KW-0812">Transmembrane</keyword>
<keyword evidence="9" id="KW-1185">Reference proteome</keyword>
<comment type="similarity">
    <text evidence="7">Belongs to the transglycosylase MltG family.</text>
</comment>
<dbReference type="NCBIfam" id="TIGR00247">
    <property type="entry name" value="endolytic transglycosylase MltG"/>
    <property type="match status" value="1"/>
</dbReference>
<evidence type="ECO:0000313" key="9">
    <source>
        <dbReference type="Proteomes" id="UP000276417"/>
    </source>
</evidence>
<evidence type="ECO:0000256" key="3">
    <source>
        <dbReference type="ARBA" id="ARBA00022989"/>
    </source>
</evidence>
<proteinExistence type="inferred from homology"/>
<dbReference type="PANTHER" id="PTHR30518:SF2">
    <property type="entry name" value="ENDOLYTIC MUREIN TRANSGLYCOSYLASE"/>
    <property type="match status" value="1"/>
</dbReference>
<dbReference type="EMBL" id="CP034183">
    <property type="protein sequence ID" value="AZI42421.1"/>
    <property type="molecule type" value="Genomic_DNA"/>
</dbReference>
<evidence type="ECO:0000256" key="6">
    <source>
        <dbReference type="ARBA" id="ARBA00023316"/>
    </source>
</evidence>
<dbReference type="EC" id="4.2.2.29" evidence="7"/>
<dbReference type="OrthoDB" id="9814591at2"/>
<reference evidence="8 9" key="1">
    <citation type="submission" date="2018-11" db="EMBL/GenBank/DDBJ databases">
        <title>Deinococcus shelandsis sp. nov., isolated from South Shetland Islands soil of Antarctica.</title>
        <authorList>
            <person name="Tian J."/>
        </authorList>
    </citation>
    <scope>NUCLEOTIDE SEQUENCE [LARGE SCALE GENOMIC DNA]</scope>
    <source>
        <strain evidence="8 9">S14-83T</strain>
    </source>
</reference>
<name>A0A3G8YLE3_9DEIO</name>
<keyword evidence="4 7" id="KW-0472">Membrane</keyword>
<keyword evidence="6 7" id="KW-0961">Cell wall biogenesis/degradation</keyword>
<evidence type="ECO:0000256" key="4">
    <source>
        <dbReference type="ARBA" id="ARBA00023136"/>
    </source>
</evidence>
<keyword evidence="5 7" id="KW-0456">Lyase</keyword>
<comment type="catalytic activity">
    <reaction evidence="7">
        <text>a peptidoglycan chain = a peptidoglycan chain with N-acetyl-1,6-anhydromuramyl-[peptide] at the reducing end + a peptidoglycan chain with N-acetylglucosamine at the non-reducing end.</text>
        <dbReference type="EC" id="4.2.2.29"/>
    </reaction>
</comment>
<dbReference type="CDD" id="cd08010">
    <property type="entry name" value="MltG_like"/>
    <property type="match status" value="1"/>
</dbReference>
<dbReference type="InterPro" id="IPR003770">
    <property type="entry name" value="MLTG-like"/>
</dbReference>
<evidence type="ECO:0000256" key="1">
    <source>
        <dbReference type="ARBA" id="ARBA00022475"/>
    </source>
</evidence>
<dbReference type="KEGG" id="dph:EHF33_06375"/>
<dbReference type="PANTHER" id="PTHR30518">
    <property type="entry name" value="ENDOLYTIC MUREIN TRANSGLYCOSYLASE"/>
    <property type="match status" value="1"/>
</dbReference>
<dbReference type="Gene3D" id="3.30.1490.480">
    <property type="entry name" value="Endolytic murein transglycosylase"/>
    <property type="match status" value="1"/>
</dbReference>
<dbReference type="RefSeq" id="WP_124868983.1">
    <property type="nucleotide sequence ID" value="NZ_CP034183.1"/>
</dbReference>
<dbReference type="Pfam" id="PF02618">
    <property type="entry name" value="YceG"/>
    <property type="match status" value="1"/>
</dbReference>